<organism evidence="1 2">
    <name type="scientific">Vagococcus elongatus</name>
    <dbReference type="NCBI Taxonomy" id="180344"/>
    <lineage>
        <taxon>Bacteria</taxon>
        <taxon>Bacillati</taxon>
        <taxon>Bacillota</taxon>
        <taxon>Bacilli</taxon>
        <taxon>Lactobacillales</taxon>
        <taxon>Enterococcaceae</taxon>
        <taxon>Vagococcus</taxon>
    </lineage>
</organism>
<name>A0A430AV77_9ENTE</name>
<sequence>MSHHHRIRTSLNLEDENITFEKEFCQEVDIKGLTSLLYFATLSYTPTHCPNCGGINEVFLSLNTGS</sequence>
<keyword evidence="2" id="KW-1185">Reference proteome</keyword>
<dbReference type="OrthoDB" id="1688839at2"/>
<dbReference type="RefSeq" id="WP_126809141.1">
    <property type="nucleotide sequence ID" value="NZ_NGKA01000009.1"/>
</dbReference>
<proteinExistence type="predicted"/>
<reference evidence="1 2" key="1">
    <citation type="submission" date="2017-05" db="EMBL/GenBank/DDBJ databases">
        <title>Vagococcus spp. assemblies.</title>
        <authorList>
            <person name="Gulvik C.A."/>
        </authorList>
    </citation>
    <scope>NUCLEOTIDE SEQUENCE [LARGE SCALE GENOMIC DNA]</scope>
    <source>
        <strain evidence="1 2">CCUG 51432</strain>
    </source>
</reference>
<dbReference type="AlphaFoldDB" id="A0A430AV77"/>
<protein>
    <recommendedName>
        <fullName evidence="3">ISL3 family transposase</fullName>
    </recommendedName>
</protein>
<evidence type="ECO:0000313" key="2">
    <source>
        <dbReference type="Proteomes" id="UP000287605"/>
    </source>
</evidence>
<evidence type="ECO:0008006" key="3">
    <source>
        <dbReference type="Google" id="ProtNLM"/>
    </source>
</evidence>
<dbReference type="Proteomes" id="UP000287605">
    <property type="component" value="Unassembled WGS sequence"/>
</dbReference>
<comment type="caution">
    <text evidence="1">The sequence shown here is derived from an EMBL/GenBank/DDBJ whole genome shotgun (WGS) entry which is preliminary data.</text>
</comment>
<gene>
    <name evidence="1" type="ORF">CBF29_07505</name>
</gene>
<evidence type="ECO:0000313" key="1">
    <source>
        <dbReference type="EMBL" id="RSU11956.1"/>
    </source>
</evidence>
<accession>A0A430AV77</accession>
<dbReference type="EMBL" id="NGKA01000009">
    <property type="protein sequence ID" value="RSU11956.1"/>
    <property type="molecule type" value="Genomic_DNA"/>
</dbReference>